<keyword evidence="11" id="KW-1185">Reference proteome</keyword>
<dbReference type="Pfam" id="PF00211">
    <property type="entry name" value="Guanylate_cyc"/>
    <property type="match status" value="1"/>
</dbReference>
<evidence type="ECO:0000313" key="10">
    <source>
        <dbReference type="EMBL" id="WXA97067.1"/>
    </source>
</evidence>
<dbReference type="SUPFAM" id="SSF55073">
    <property type="entry name" value="Nucleotide cyclase"/>
    <property type="match status" value="1"/>
</dbReference>
<organism evidence="10 11">
    <name type="scientific">Pendulispora brunnea</name>
    <dbReference type="NCBI Taxonomy" id="2905690"/>
    <lineage>
        <taxon>Bacteria</taxon>
        <taxon>Pseudomonadati</taxon>
        <taxon>Myxococcota</taxon>
        <taxon>Myxococcia</taxon>
        <taxon>Myxococcales</taxon>
        <taxon>Sorangiineae</taxon>
        <taxon>Pendulisporaceae</taxon>
        <taxon>Pendulispora</taxon>
    </lineage>
</organism>
<evidence type="ECO:0000256" key="6">
    <source>
        <dbReference type="ARBA" id="ARBA00023239"/>
    </source>
</evidence>
<keyword evidence="5 8" id="KW-0472">Membrane</keyword>
<keyword evidence="2 8" id="KW-0812">Transmembrane</keyword>
<comment type="subcellular location">
    <subcellularLocation>
        <location evidence="1">Membrane</location>
    </subcellularLocation>
</comment>
<feature type="transmembrane region" description="Helical" evidence="8">
    <location>
        <begin position="143"/>
        <end position="164"/>
    </location>
</feature>
<dbReference type="CDD" id="cd07302">
    <property type="entry name" value="CHD"/>
    <property type="match status" value="1"/>
</dbReference>
<dbReference type="SMART" id="SM00044">
    <property type="entry name" value="CYCc"/>
    <property type="match status" value="1"/>
</dbReference>
<reference evidence="10 11" key="1">
    <citation type="submission" date="2021-12" db="EMBL/GenBank/DDBJ databases">
        <title>Discovery of the Pendulisporaceae a myxobacterial family with distinct sporulation behavior and unique specialized metabolism.</title>
        <authorList>
            <person name="Garcia R."/>
            <person name="Popoff A."/>
            <person name="Bader C.D."/>
            <person name="Loehr J."/>
            <person name="Walesch S."/>
            <person name="Walt C."/>
            <person name="Boldt J."/>
            <person name="Bunk B."/>
            <person name="Haeckl F.J.F.P.J."/>
            <person name="Gunesch A.P."/>
            <person name="Birkelbach J."/>
            <person name="Nuebel U."/>
            <person name="Pietschmann T."/>
            <person name="Bach T."/>
            <person name="Mueller R."/>
        </authorList>
    </citation>
    <scope>NUCLEOTIDE SEQUENCE [LARGE SCALE GENOMIC DNA]</scope>
    <source>
        <strain evidence="10 11">MSr12523</strain>
    </source>
</reference>
<accession>A0ABZ2KEE1</accession>
<dbReference type="EMBL" id="CP089982">
    <property type="protein sequence ID" value="WXA97067.1"/>
    <property type="molecule type" value="Genomic_DNA"/>
</dbReference>
<feature type="transmembrane region" description="Helical" evidence="8">
    <location>
        <begin position="170"/>
        <end position="192"/>
    </location>
</feature>
<feature type="transmembrane region" description="Helical" evidence="8">
    <location>
        <begin position="95"/>
        <end position="112"/>
    </location>
</feature>
<evidence type="ECO:0000256" key="3">
    <source>
        <dbReference type="ARBA" id="ARBA00022741"/>
    </source>
</evidence>
<dbReference type="InterPro" id="IPR029787">
    <property type="entry name" value="Nucleotide_cyclase"/>
</dbReference>
<feature type="transmembrane region" description="Helical" evidence="8">
    <location>
        <begin position="118"/>
        <end position="136"/>
    </location>
</feature>
<dbReference type="RefSeq" id="WP_394847683.1">
    <property type="nucleotide sequence ID" value="NZ_CP089982.1"/>
</dbReference>
<dbReference type="InterPro" id="IPR018297">
    <property type="entry name" value="A/G_cyclase_CS"/>
</dbReference>
<proteinExistence type="inferred from homology"/>
<feature type="domain" description="Guanylate cyclase" evidence="9">
    <location>
        <begin position="250"/>
        <end position="377"/>
    </location>
</feature>
<evidence type="ECO:0000256" key="1">
    <source>
        <dbReference type="ARBA" id="ARBA00004370"/>
    </source>
</evidence>
<dbReference type="PANTHER" id="PTHR11920:SF335">
    <property type="entry name" value="GUANYLATE CYCLASE"/>
    <property type="match status" value="1"/>
</dbReference>
<evidence type="ECO:0000256" key="7">
    <source>
        <dbReference type="RuleBase" id="RU000405"/>
    </source>
</evidence>
<keyword evidence="3" id="KW-0547">Nucleotide-binding</keyword>
<evidence type="ECO:0000256" key="8">
    <source>
        <dbReference type="SAM" id="Phobius"/>
    </source>
</evidence>
<keyword evidence="6 7" id="KW-0456">Lyase</keyword>
<evidence type="ECO:0000256" key="2">
    <source>
        <dbReference type="ARBA" id="ARBA00022692"/>
    </source>
</evidence>
<dbReference type="Gene3D" id="3.30.70.1230">
    <property type="entry name" value="Nucleotide cyclase"/>
    <property type="match status" value="1"/>
</dbReference>
<dbReference type="PROSITE" id="PS50125">
    <property type="entry name" value="GUANYLATE_CYCLASE_2"/>
    <property type="match status" value="1"/>
</dbReference>
<gene>
    <name evidence="10" type="ORF">LZC95_09495</name>
</gene>
<dbReference type="InterPro" id="IPR050401">
    <property type="entry name" value="Cyclic_nucleotide_synthase"/>
</dbReference>
<comment type="similarity">
    <text evidence="7">Belongs to the adenylyl cyclase class-4/guanylyl cyclase family.</text>
</comment>
<dbReference type="Proteomes" id="UP001379533">
    <property type="component" value="Chromosome"/>
</dbReference>
<evidence type="ECO:0000313" key="11">
    <source>
        <dbReference type="Proteomes" id="UP001379533"/>
    </source>
</evidence>
<dbReference type="InterPro" id="IPR001054">
    <property type="entry name" value="A/G_cyclase"/>
</dbReference>
<name>A0ABZ2KEE1_9BACT</name>
<feature type="transmembrane region" description="Helical" evidence="8">
    <location>
        <begin position="62"/>
        <end position="83"/>
    </location>
</feature>
<dbReference type="PANTHER" id="PTHR11920">
    <property type="entry name" value="GUANYLYL CYCLASE"/>
    <property type="match status" value="1"/>
</dbReference>
<evidence type="ECO:0000256" key="4">
    <source>
        <dbReference type="ARBA" id="ARBA00022989"/>
    </source>
</evidence>
<sequence>MDARTHRIFATFVNRALEKQFRADYFERGIKGFTRFSMTLSAAAFLAYGLHDALVIPTMRNFAWTLRYGVFGPVAALAVALMYSKYYEQWHQPAMLVFGMACNVVVIAIAAVAPTHGYFIYCSFAILFVTLGPLVAKMNVFTQALYTLLTLFVYVLFDLVLVHAPAMVRISMVLTIVVLGGIGTLVAHQLELQAREAFLQRRTIYEQMDQLDFEKERSDALLLNILPAKIAERLKREQGRTIADGFPQVTVLFSDIVGFTKMSERLSPAEVVRRLNAIFSTFDDLADRLGLEKIKTIGDAYMVAGGLPTSKDDHAHAASEMALEMCRYMEEFSRELGEPIQVRIGMHTGPVVAGVIGKKKFIYDVWGDTVNTASRMESHGVEGAIQVTEATYERIKDHYELEERGQIDVKGKGPMRTYWLRGRRAPMTTPWLRSSRGKPN</sequence>
<evidence type="ECO:0000259" key="9">
    <source>
        <dbReference type="PROSITE" id="PS50125"/>
    </source>
</evidence>
<dbReference type="PROSITE" id="PS00452">
    <property type="entry name" value="GUANYLATE_CYCLASE_1"/>
    <property type="match status" value="1"/>
</dbReference>
<keyword evidence="4 8" id="KW-1133">Transmembrane helix</keyword>
<evidence type="ECO:0000256" key="5">
    <source>
        <dbReference type="ARBA" id="ARBA00023136"/>
    </source>
</evidence>
<protein>
    <submittedName>
        <fullName evidence="10">Adenylate/guanylate cyclase domain-containing protein</fullName>
    </submittedName>
</protein>